<dbReference type="GeneTree" id="ENSGT00980000199075"/>
<evidence type="ECO:0000313" key="1">
    <source>
        <dbReference type="Ensembl" id="ENSUAMP00000004498.1"/>
    </source>
</evidence>
<reference evidence="1" key="3">
    <citation type="submission" date="2025-09" db="UniProtKB">
        <authorList>
            <consortium name="Ensembl"/>
        </authorList>
    </citation>
    <scope>IDENTIFICATION</scope>
</reference>
<accession>A0A452QHJ3</accession>
<organism evidence="1 2">
    <name type="scientific">Ursus americanus</name>
    <name type="common">American black bear</name>
    <name type="synonym">Euarctos americanus</name>
    <dbReference type="NCBI Taxonomy" id="9643"/>
    <lineage>
        <taxon>Eukaryota</taxon>
        <taxon>Metazoa</taxon>
        <taxon>Chordata</taxon>
        <taxon>Craniata</taxon>
        <taxon>Vertebrata</taxon>
        <taxon>Euteleostomi</taxon>
        <taxon>Mammalia</taxon>
        <taxon>Eutheria</taxon>
        <taxon>Laurasiatheria</taxon>
        <taxon>Carnivora</taxon>
        <taxon>Caniformia</taxon>
        <taxon>Ursidae</taxon>
        <taxon>Ursus</taxon>
    </lineage>
</organism>
<reference evidence="1" key="2">
    <citation type="submission" date="2025-08" db="UniProtKB">
        <authorList>
            <consortium name="Ensembl"/>
        </authorList>
    </citation>
    <scope>IDENTIFICATION</scope>
</reference>
<keyword evidence="2" id="KW-1185">Reference proteome</keyword>
<protein>
    <submittedName>
        <fullName evidence="1">Uncharacterized protein</fullName>
    </submittedName>
</protein>
<dbReference type="Ensembl" id="ENSUAMT00000005128.1">
    <property type="protein sequence ID" value="ENSUAMP00000004498.1"/>
    <property type="gene ID" value="ENSUAMG00000004121.1"/>
</dbReference>
<proteinExistence type="predicted"/>
<evidence type="ECO:0000313" key="2">
    <source>
        <dbReference type="Proteomes" id="UP000291022"/>
    </source>
</evidence>
<name>A0A452QHJ3_URSAM</name>
<dbReference type="Proteomes" id="UP000291022">
    <property type="component" value="Unassembled WGS sequence"/>
</dbReference>
<dbReference type="AlphaFoldDB" id="A0A452QHJ3"/>
<sequence length="111" mass="12340">MYCFLSPTSISKRGLINQNQEFFGQVSNRLPLCSKSFIILFFPVFPVWPGFYKQPLSWPAGQSPGPQFQLNPVPKVPWLAFLPGASMPCLSFSLRTLLLLAQDTGPSPAHV</sequence>
<dbReference type="OMA" id="IFPVWPG"/>
<reference evidence="2" key="1">
    <citation type="submission" date="2016-06" db="EMBL/GenBank/DDBJ databases">
        <title>De novo assembly and RNA-Seq shows season-dependent expression and editing in black bear kidneys.</title>
        <authorList>
            <person name="Korstanje R."/>
            <person name="Srivastava A."/>
            <person name="Sarsani V.K."/>
            <person name="Sheehan S.M."/>
            <person name="Seger R.L."/>
            <person name="Barter M.E."/>
            <person name="Lindqvist C."/>
            <person name="Brody L.C."/>
            <person name="Mullikin J.C."/>
        </authorList>
    </citation>
    <scope>NUCLEOTIDE SEQUENCE [LARGE SCALE GENOMIC DNA]</scope>
</reference>